<keyword evidence="5 8" id="KW-1133">Transmembrane helix</keyword>
<feature type="region of interest" description="Disordered" evidence="7">
    <location>
        <begin position="1288"/>
        <end position="1321"/>
    </location>
</feature>
<feature type="transmembrane region" description="Helical" evidence="8">
    <location>
        <begin position="1412"/>
        <end position="1433"/>
    </location>
</feature>
<feature type="transmembrane region" description="Helical" evidence="8">
    <location>
        <begin position="1380"/>
        <end position="1400"/>
    </location>
</feature>
<evidence type="ECO:0000256" key="1">
    <source>
        <dbReference type="ARBA" id="ARBA00004370"/>
    </source>
</evidence>
<feature type="region of interest" description="Disordered" evidence="7">
    <location>
        <begin position="794"/>
        <end position="821"/>
    </location>
</feature>
<comment type="caution">
    <text evidence="10">The sequence shown here is derived from an EMBL/GenBank/DDBJ whole genome shotgun (WGS) entry which is preliminary data.</text>
</comment>
<feature type="compositionally biased region" description="Polar residues" evidence="7">
    <location>
        <begin position="1084"/>
        <end position="1093"/>
    </location>
</feature>
<feature type="region of interest" description="Disordered" evidence="7">
    <location>
        <begin position="1155"/>
        <end position="1185"/>
    </location>
</feature>
<keyword evidence="6 8" id="KW-0472">Membrane</keyword>
<feature type="domain" description="Cytochrome b561" evidence="9">
    <location>
        <begin position="1339"/>
        <end position="1580"/>
    </location>
</feature>
<evidence type="ECO:0000256" key="4">
    <source>
        <dbReference type="ARBA" id="ARBA00022982"/>
    </source>
</evidence>
<dbReference type="GO" id="GO:0000712">
    <property type="term" value="P:resolution of meiotic recombination intermediates"/>
    <property type="evidence" value="ECO:0007669"/>
    <property type="project" value="TreeGrafter"/>
</dbReference>
<evidence type="ECO:0000256" key="6">
    <source>
        <dbReference type="ARBA" id="ARBA00023136"/>
    </source>
</evidence>
<proteinExistence type="predicted"/>
<feature type="compositionally biased region" description="Basic and acidic residues" evidence="7">
    <location>
        <begin position="1302"/>
        <end position="1318"/>
    </location>
</feature>
<evidence type="ECO:0000256" key="2">
    <source>
        <dbReference type="ARBA" id="ARBA00022448"/>
    </source>
</evidence>
<evidence type="ECO:0000256" key="7">
    <source>
        <dbReference type="SAM" id="MobiDB-lite"/>
    </source>
</evidence>
<name>A0AAV6L2P8_9ERIC</name>
<evidence type="ECO:0000256" key="8">
    <source>
        <dbReference type="SAM" id="Phobius"/>
    </source>
</evidence>
<keyword evidence="4" id="KW-0249">Electron transport</keyword>
<dbReference type="Proteomes" id="UP000823749">
    <property type="component" value="Chromosome 3"/>
</dbReference>
<evidence type="ECO:0000259" key="9">
    <source>
        <dbReference type="PROSITE" id="PS50939"/>
    </source>
</evidence>
<feature type="compositionally biased region" description="Basic and acidic residues" evidence="7">
    <location>
        <begin position="809"/>
        <end position="818"/>
    </location>
</feature>
<dbReference type="Gene3D" id="1.20.120.1770">
    <property type="match status" value="1"/>
</dbReference>
<feature type="transmembrane region" description="Helical" evidence="8">
    <location>
        <begin position="1519"/>
        <end position="1540"/>
    </location>
</feature>
<dbReference type="EMBL" id="JACTNZ010000003">
    <property type="protein sequence ID" value="KAG5558566.1"/>
    <property type="molecule type" value="Genomic_DNA"/>
</dbReference>
<reference evidence="10" key="1">
    <citation type="submission" date="2020-08" db="EMBL/GenBank/DDBJ databases">
        <title>Plant Genome Project.</title>
        <authorList>
            <person name="Zhang R.-G."/>
        </authorList>
    </citation>
    <scope>NUCLEOTIDE SEQUENCE</scope>
    <source>
        <strain evidence="10">WSP0</strain>
        <tissue evidence="10">Leaf</tissue>
    </source>
</reference>
<keyword evidence="2" id="KW-0813">Transport</keyword>
<protein>
    <recommendedName>
        <fullName evidence="9">Cytochrome b561 domain-containing protein</fullName>
    </recommendedName>
</protein>
<feature type="region of interest" description="Disordered" evidence="7">
    <location>
        <begin position="1074"/>
        <end position="1093"/>
    </location>
</feature>
<dbReference type="SMART" id="SM00665">
    <property type="entry name" value="B561"/>
    <property type="match status" value="1"/>
</dbReference>
<dbReference type="PROSITE" id="PS50939">
    <property type="entry name" value="CYTOCHROME_B561"/>
    <property type="match status" value="1"/>
</dbReference>
<gene>
    <name evidence="10" type="ORF">RHGRI_008494</name>
</gene>
<keyword evidence="11" id="KW-1185">Reference proteome</keyword>
<feature type="transmembrane region" description="Helical" evidence="8">
    <location>
        <begin position="1560"/>
        <end position="1580"/>
    </location>
</feature>
<dbReference type="Pfam" id="PF03188">
    <property type="entry name" value="Cytochrom_B561"/>
    <property type="match status" value="2"/>
</dbReference>
<dbReference type="GO" id="GO:0016020">
    <property type="term" value="C:membrane"/>
    <property type="evidence" value="ECO:0007669"/>
    <property type="project" value="UniProtKB-SubCell"/>
</dbReference>
<evidence type="ECO:0000256" key="5">
    <source>
        <dbReference type="ARBA" id="ARBA00022989"/>
    </source>
</evidence>
<dbReference type="CDD" id="cd08766">
    <property type="entry name" value="Cyt_b561_ACYB-1_like"/>
    <property type="match status" value="1"/>
</dbReference>
<evidence type="ECO:0000313" key="10">
    <source>
        <dbReference type="EMBL" id="KAG5558566.1"/>
    </source>
</evidence>
<sequence length="1594" mass="177955">MSLQDKNDLFCNRMEENGFEAVEFEMPELDLFLENSCFFEEEKIELFAEVEEADMNLDMLDPKLMLRQPFEILKSFYSVDDITPEYHMEQKDFLLEEAACDQDQVHLHNSTFPVLEVDEIGLGISSGIHMEEGFLLLENREVCPQREEVMVNAQELLGSWDVDILDYLAGHSLSKQCFDFEAMPSYSTFSLEMDVISIIEIPLIEGNSAFQQGIPDDNSFCCVIQVNFEEIQFLESDSYQFLEVFSNSLTVCEAETCEQMFVEESNLGSFNELIVSHELTLVDESFKSLPVPILSDPEKVRLQFLFVEEMLAGLKPQHPSTSDGIYLDWHFLEDDYSNCEKYSLCWKQVVEIKDYSVDSVVEPLNDGMLIFDLVSSGDTQYGARVEDNKETLNILPPHVPTVTESFNDIGSGKFLNDGCEKHGDGEVLSGINLEGGSTLAESVLPFNDLNFFLNPRGATVGRSSKPAVKAFDSNAVIPEVSRINQAAPCAATTVQWQQQDLKLHGLVDNFHEEKCDIGSSRAGDKVKAFGMPLPVPHLTSAVEPERIPMNVSSFPDTVIIVNTKNFDKEMIISRRSTYQKILAMEKQGAQVVERDLKLPVDVIISAAICLVWYDCRNIGNNASAPDESSSCLALCIENIAANVLTSLSFAFSSCILVFEGESSFLAAVMESSDELYAAAASLKIDLQLFCSYSSELTDEIILSCIGCVPKLTTHTYPKMPESETLAESFLTTFPSINPISAHAILSSVRILGEFLEWSHEHRIRAIQKYHVPDESVSLFSTLCKYGEREDSRSAMTDCSSSVSSAPDSENCREKTDSVRKKRKYIESPPKTDTPMDNLFDFQLSKQFPDGGMNPPRLSNPHDTWLSGVEEMFDEIEKPGAFVGGKVFSQKQGSGPSRGAGISNEIKKPRWPLDDNFFGPQDAIDMALMNKLDFRIKNGSANLREDLIGEVIDICDSSSLGQDFPTFANSLDLSCLVSQTAKDRALGNVRTAKRLSFSRSSHPTFPTAAEISSDSNILVKDYGQGLREGYDRHTDEDFSKHESPLLHQEKLLEDHSIQRTATNFPRLSVQEDDIQHHGGTPLSKAVQSAQPHQGSPWTIEFLNRIRERSRSRQQSLPHGMSPLCFAYSGNVSKVTKRKSPSILDFYKYQGGSTTRKIIEQKRQKRPTQPSSSSKNEKTSASFGPSWTPLDKRARRVHYPFQWVEVEARVSWSGVIKMLRPWTDDFTTEHDIAGSVGTTCINLGSFTTLVLELQQLITNLERAPSLHVHHTYALVIGTDRVVASLLPRATPYSPLHPQPSPPEQLRKDQTRERERERDGDSYSGEGVAAVVRGARAGDSGRASGVGLEHLLQRRLGLGIHRQKPHLQFVNLMSRFFPPPKQLHPVLMLIGLIIIGGEAIISYKALPFKKEEKKIIHLVLHAIALILGIIGVYAAFKYHNESSIANLYSLHSWLGIGVISLYGIQVQCGKILAYINNVGSLIILVQHPYSNVYFHVSLWLYGFVAFFYPGGSAAIRRESLPWHVLFGIFVYILAVATATLGFLEKLTFLENSGLAKYGSEAFLVNFTAIVTILYGTFVLLTALSQGPVEDDYSYSAI</sequence>
<feature type="transmembrane region" description="Helical" evidence="8">
    <location>
        <begin position="1493"/>
        <end position="1512"/>
    </location>
</feature>
<dbReference type="InterPro" id="IPR006593">
    <property type="entry name" value="Cyt_b561/ferric_Rdtase_TM"/>
</dbReference>
<organism evidence="10 11">
    <name type="scientific">Rhododendron griersonianum</name>
    <dbReference type="NCBI Taxonomy" id="479676"/>
    <lineage>
        <taxon>Eukaryota</taxon>
        <taxon>Viridiplantae</taxon>
        <taxon>Streptophyta</taxon>
        <taxon>Embryophyta</taxon>
        <taxon>Tracheophyta</taxon>
        <taxon>Spermatophyta</taxon>
        <taxon>Magnoliopsida</taxon>
        <taxon>eudicotyledons</taxon>
        <taxon>Gunneridae</taxon>
        <taxon>Pentapetalae</taxon>
        <taxon>asterids</taxon>
        <taxon>Ericales</taxon>
        <taxon>Ericaceae</taxon>
        <taxon>Ericoideae</taxon>
        <taxon>Rhodoreae</taxon>
        <taxon>Rhododendron</taxon>
    </lineage>
</organism>
<dbReference type="PANTHER" id="PTHR35764:SF1">
    <property type="entry name" value="PROTEIN SHORTAGE IN CHIASMATA 1"/>
    <property type="match status" value="1"/>
</dbReference>
<evidence type="ECO:0000313" key="11">
    <source>
        <dbReference type="Proteomes" id="UP000823749"/>
    </source>
</evidence>
<dbReference type="InterPro" id="IPR038824">
    <property type="entry name" value="SHOC1-like"/>
</dbReference>
<keyword evidence="3 8" id="KW-0812">Transmembrane</keyword>
<feature type="transmembrane region" description="Helical" evidence="8">
    <location>
        <begin position="1445"/>
        <end position="1461"/>
    </location>
</feature>
<feature type="transmembrane region" description="Helical" evidence="8">
    <location>
        <begin position="1468"/>
        <end position="1487"/>
    </location>
</feature>
<accession>A0AAV6L2P8</accession>
<evidence type="ECO:0000256" key="3">
    <source>
        <dbReference type="ARBA" id="ARBA00022692"/>
    </source>
</evidence>
<comment type="subcellular location">
    <subcellularLocation>
        <location evidence="1">Membrane</location>
    </subcellularLocation>
</comment>
<dbReference type="PANTHER" id="PTHR35764">
    <property type="entry name" value="PROTEIN SHORTAGE IN CHIASMATA 1"/>
    <property type="match status" value="1"/>
</dbReference>
<feature type="compositionally biased region" description="Low complexity" evidence="7">
    <location>
        <begin position="1169"/>
        <end position="1180"/>
    </location>
</feature>